<proteinExistence type="predicted"/>
<reference evidence="2" key="3">
    <citation type="submission" date="2023-05" db="EMBL/GenBank/DDBJ databases">
        <authorList>
            <person name="Smith C.H."/>
        </authorList>
    </citation>
    <scope>NUCLEOTIDE SEQUENCE</scope>
    <source>
        <strain evidence="2">CHS0354</strain>
        <tissue evidence="2">Mantle</tissue>
    </source>
</reference>
<dbReference type="AlphaFoldDB" id="A0AAE0S7V2"/>
<evidence type="ECO:0000256" key="1">
    <source>
        <dbReference type="SAM" id="MobiDB-lite"/>
    </source>
</evidence>
<reference evidence="2" key="2">
    <citation type="journal article" date="2021" name="Genome Biol. Evol.">
        <title>Developing a high-quality reference genome for a parasitic bivalve with doubly uniparental inheritance (Bivalvia: Unionida).</title>
        <authorList>
            <person name="Smith C.H."/>
        </authorList>
    </citation>
    <scope>NUCLEOTIDE SEQUENCE</scope>
    <source>
        <strain evidence="2">CHS0354</strain>
        <tissue evidence="2">Mantle</tissue>
    </source>
</reference>
<name>A0AAE0S7V2_9BIVA</name>
<keyword evidence="3" id="KW-1185">Reference proteome</keyword>
<evidence type="ECO:0000313" key="2">
    <source>
        <dbReference type="EMBL" id="KAK3586940.1"/>
    </source>
</evidence>
<gene>
    <name evidence="2" type="ORF">CHS0354_008540</name>
</gene>
<dbReference type="EMBL" id="JAEAOA010000559">
    <property type="protein sequence ID" value="KAK3586940.1"/>
    <property type="molecule type" value="Genomic_DNA"/>
</dbReference>
<comment type="caution">
    <text evidence="2">The sequence shown here is derived from an EMBL/GenBank/DDBJ whole genome shotgun (WGS) entry which is preliminary data.</text>
</comment>
<reference evidence="2" key="1">
    <citation type="journal article" date="2021" name="Genome Biol. Evol.">
        <title>A High-Quality Reference Genome for a Parasitic Bivalve with Doubly Uniparental Inheritance (Bivalvia: Unionida).</title>
        <authorList>
            <person name="Smith C.H."/>
        </authorList>
    </citation>
    <scope>NUCLEOTIDE SEQUENCE</scope>
    <source>
        <strain evidence="2">CHS0354</strain>
    </source>
</reference>
<sequence length="288" mass="29780">MEKTYPVFCWASLRTPPYVGNAKGNNSVLEARPFNRYGVYGGSSNRKARDIRTNQDRLGRGPIAYPSIIASNIIEGGTTQDGNYFPPDTSKCPKVNYDCHPTCRKRDSAGCNICDCGTSQGSSHSSSYQSSGSKDSASSKYCFAMVICMLSCKDGYTLGERDSEEGCQTCHCMKTNSAASHAQSNGNVNEHAGDGQDAASGSNYGSFDGDNGGITSGSATGSSGYGGYSDGSGERSSISSGYSSASGFDKGTGGSGFDGVVSSNSAGFGGMQGFAGSASGGVLTWRKF</sequence>
<feature type="region of interest" description="Disordered" evidence="1">
    <location>
        <begin position="183"/>
        <end position="206"/>
    </location>
</feature>
<protein>
    <submittedName>
        <fullName evidence="2">Uncharacterized protein</fullName>
    </submittedName>
</protein>
<dbReference type="Proteomes" id="UP001195483">
    <property type="component" value="Unassembled WGS sequence"/>
</dbReference>
<accession>A0AAE0S7V2</accession>
<organism evidence="2 3">
    <name type="scientific">Potamilus streckersoni</name>
    <dbReference type="NCBI Taxonomy" id="2493646"/>
    <lineage>
        <taxon>Eukaryota</taxon>
        <taxon>Metazoa</taxon>
        <taxon>Spiralia</taxon>
        <taxon>Lophotrochozoa</taxon>
        <taxon>Mollusca</taxon>
        <taxon>Bivalvia</taxon>
        <taxon>Autobranchia</taxon>
        <taxon>Heteroconchia</taxon>
        <taxon>Palaeoheterodonta</taxon>
        <taxon>Unionida</taxon>
        <taxon>Unionoidea</taxon>
        <taxon>Unionidae</taxon>
        <taxon>Ambleminae</taxon>
        <taxon>Lampsilini</taxon>
        <taxon>Potamilus</taxon>
    </lineage>
</organism>
<evidence type="ECO:0000313" key="3">
    <source>
        <dbReference type="Proteomes" id="UP001195483"/>
    </source>
</evidence>